<organism evidence="2 3">
    <name type="scientific">Brevibacterium sediminis</name>
    <dbReference type="NCBI Taxonomy" id="1857024"/>
    <lineage>
        <taxon>Bacteria</taxon>
        <taxon>Bacillati</taxon>
        <taxon>Actinomycetota</taxon>
        <taxon>Actinomycetes</taxon>
        <taxon>Micrococcales</taxon>
        <taxon>Brevibacteriaceae</taxon>
        <taxon>Brevibacterium</taxon>
    </lineage>
</organism>
<proteinExistence type="predicted"/>
<evidence type="ECO:0000313" key="2">
    <source>
        <dbReference type="EMBL" id="GGC43908.1"/>
    </source>
</evidence>
<keyword evidence="3" id="KW-1185">Reference proteome</keyword>
<feature type="region of interest" description="Disordered" evidence="1">
    <location>
        <begin position="33"/>
        <end position="67"/>
    </location>
</feature>
<evidence type="ECO:0000313" key="3">
    <source>
        <dbReference type="Proteomes" id="UP000632322"/>
    </source>
</evidence>
<evidence type="ECO:0000256" key="1">
    <source>
        <dbReference type="SAM" id="MobiDB-lite"/>
    </source>
</evidence>
<dbReference type="Proteomes" id="UP000632322">
    <property type="component" value="Unassembled WGS sequence"/>
</dbReference>
<dbReference type="EMBL" id="BMJG01000011">
    <property type="protein sequence ID" value="GGC43908.1"/>
    <property type="molecule type" value="Genomic_DNA"/>
</dbReference>
<feature type="compositionally biased region" description="Basic and acidic residues" evidence="1">
    <location>
        <begin position="47"/>
        <end position="57"/>
    </location>
</feature>
<sequence length="67" mass="7306">MHPGCHSEQIDEAVDRLDALFRLLRGDEDKTAIPGQTHRIAPALSRAESDDGDRFDSVDDGTPAAFV</sequence>
<gene>
    <name evidence="2" type="ORF">GCM10010974_27860</name>
</gene>
<reference evidence="3" key="1">
    <citation type="journal article" date="2019" name="Int. J. Syst. Evol. Microbiol.">
        <title>The Global Catalogue of Microorganisms (GCM) 10K type strain sequencing project: providing services to taxonomists for standard genome sequencing and annotation.</title>
        <authorList>
            <consortium name="The Broad Institute Genomics Platform"/>
            <consortium name="The Broad Institute Genome Sequencing Center for Infectious Disease"/>
            <person name="Wu L."/>
            <person name="Ma J."/>
        </authorList>
    </citation>
    <scope>NUCLEOTIDE SEQUENCE [LARGE SCALE GENOMIC DNA]</scope>
    <source>
        <strain evidence="3">CGMCC 1.15472</strain>
    </source>
</reference>
<name>A0ABQ1MQ76_9MICO</name>
<comment type="caution">
    <text evidence="2">The sequence shown here is derived from an EMBL/GenBank/DDBJ whole genome shotgun (WGS) entry which is preliminary data.</text>
</comment>
<accession>A0ABQ1MQ76</accession>
<protein>
    <submittedName>
        <fullName evidence="2">Uncharacterized protein</fullName>
    </submittedName>
</protein>